<dbReference type="EMBL" id="GL378358">
    <property type="protein sequence ID" value="EFJ45345.1"/>
    <property type="molecule type" value="Genomic_DNA"/>
</dbReference>
<keyword evidence="2" id="KW-1185">Reference proteome</keyword>
<reference evidence="1 2" key="1">
    <citation type="journal article" date="2010" name="Science">
        <title>Genomic analysis of organismal complexity in the multicellular green alga Volvox carteri.</title>
        <authorList>
            <person name="Prochnik S.E."/>
            <person name="Umen J."/>
            <person name="Nedelcu A.M."/>
            <person name="Hallmann A."/>
            <person name="Miller S.M."/>
            <person name="Nishii I."/>
            <person name="Ferris P."/>
            <person name="Kuo A."/>
            <person name="Mitros T."/>
            <person name="Fritz-Laylin L.K."/>
            <person name="Hellsten U."/>
            <person name="Chapman J."/>
            <person name="Simakov O."/>
            <person name="Rensing S.A."/>
            <person name="Terry A."/>
            <person name="Pangilinan J."/>
            <person name="Kapitonov V."/>
            <person name="Jurka J."/>
            <person name="Salamov A."/>
            <person name="Shapiro H."/>
            <person name="Schmutz J."/>
            <person name="Grimwood J."/>
            <person name="Lindquist E."/>
            <person name="Lucas S."/>
            <person name="Grigoriev I.V."/>
            <person name="Schmitt R."/>
            <person name="Kirk D."/>
            <person name="Rokhsar D.S."/>
        </authorList>
    </citation>
    <scope>NUCLEOTIDE SEQUENCE [LARGE SCALE GENOMIC DNA]</scope>
    <source>
        <strain evidence="2">f. Nagariensis / Eve</strain>
    </source>
</reference>
<proteinExistence type="predicted"/>
<dbReference type="InParanoid" id="D8U4W6"/>
<evidence type="ECO:0000313" key="2">
    <source>
        <dbReference type="Proteomes" id="UP000001058"/>
    </source>
</evidence>
<dbReference type="AlphaFoldDB" id="D8U4W6"/>
<organism evidence="2">
    <name type="scientific">Volvox carteri f. nagariensis</name>
    <dbReference type="NCBI Taxonomy" id="3068"/>
    <lineage>
        <taxon>Eukaryota</taxon>
        <taxon>Viridiplantae</taxon>
        <taxon>Chlorophyta</taxon>
        <taxon>core chlorophytes</taxon>
        <taxon>Chlorophyceae</taxon>
        <taxon>CS clade</taxon>
        <taxon>Chlamydomonadales</taxon>
        <taxon>Volvocaceae</taxon>
        <taxon>Volvox</taxon>
    </lineage>
</organism>
<dbReference type="KEGG" id="vcn:VOLCADRAFT_94475"/>
<gene>
    <name evidence="1" type="ORF">VOLCADRAFT_94475</name>
</gene>
<name>D8U4W6_VOLCA</name>
<sequence>MSLPGYSNNPVERFEEEAEHRRWLLQERTGGPDNLRTALRLWDGPLDGQFLALEEGPEAAEAVQAPPRDLAQGLAQDLDLLLGLAELTRQVLYGGYGSESDFNVVPIILEPRLTEAPPSEPSLLTSGVTSLLQPPLQETSATAAVLQEMANTRGAGWDGSSSGRSSGNSDGWWSLEAAMATPLSWKEVAASLGLVPELASRVVPPQHFDSQEAFLSHVMLKHISKLEGGEEEGLNMEEDAAAAAEERGAPTEPRVILPPKGAKVAAAPAGPAAIPAAAAAASCSDSALQPGEGREVAGTGIEHHQQQQQPTGAAAMAAAMRALSEAVVFPGGLLQVVLGSEELGWNPIPLLWLSSAQRAGPLIRRLGHVMRLCAFPGYQYWILDCSALDPKERIGSCKLR</sequence>
<dbReference type="Proteomes" id="UP000001058">
    <property type="component" value="Unassembled WGS sequence"/>
</dbReference>
<accession>D8U4W6</accession>
<protein>
    <submittedName>
        <fullName evidence="1">Uncharacterized protein</fullName>
    </submittedName>
</protein>
<dbReference type="RefSeq" id="XP_002953721.1">
    <property type="nucleotide sequence ID" value="XM_002953675.1"/>
</dbReference>
<dbReference type="GeneID" id="9616202"/>
<dbReference type="OrthoDB" id="548399at2759"/>
<evidence type="ECO:0000313" key="1">
    <source>
        <dbReference type="EMBL" id="EFJ45345.1"/>
    </source>
</evidence>